<reference evidence="17 18" key="1">
    <citation type="journal article" date="2024" name="J Genomics">
        <title>Draft genome sequencing and assembly of Favolaschia claudopus CIRM-BRFM 2984 isolated from oak limbs.</title>
        <authorList>
            <person name="Navarro D."/>
            <person name="Drula E."/>
            <person name="Chaduli D."/>
            <person name="Cazenave R."/>
            <person name="Ahrendt S."/>
            <person name="Wang J."/>
            <person name="Lipzen A."/>
            <person name="Daum C."/>
            <person name="Barry K."/>
            <person name="Grigoriev I.V."/>
            <person name="Favel A."/>
            <person name="Rosso M.N."/>
            <person name="Martin F."/>
        </authorList>
    </citation>
    <scope>NUCLEOTIDE SEQUENCE [LARGE SCALE GENOMIC DNA]</scope>
    <source>
        <strain evidence="17 18">CIRM-BRFM 2984</strain>
    </source>
</reference>
<feature type="chain" id="PRO_5043564371" evidence="16">
    <location>
        <begin position="20"/>
        <end position="525"/>
    </location>
</feature>
<dbReference type="InterPro" id="IPR002401">
    <property type="entry name" value="Cyt_P450_E_grp-I"/>
</dbReference>
<evidence type="ECO:0000256" key="13">
    <source>
        <dbReference type="ARBA" id="ARBA00023180"/>
    </source>
</evidence>
<dbReference type="InterPro" id="IPR001128">
    <property type="entry name" value="Cyt_P450"/>
</dbReference>
<keyword evidence="8" id="KW-1133">Transmembrane helix</keyword>
<dbReference type="SUPFAM" id="SSF48264">
    <property type="entry name" value="Cytochrome P450"/>
    <property type="match status" value="1"/>
</dbReference>
<sequence>MSLILTSLILLAAGFIVFTLQKYGAREKGLPPGPPTVPILGNAHLFPTEFPHFKFTEWARKYGGLYSLKVGTGTVVVITDAAVARELMDKRGAATADRPPIHIAERTMDGMQLVLARYNETYKTLRKAAATILTPQATGQHLPIQQAEAVQLLYDFLHSPESFLTAITRYSYSVIHCVLYGKRVPRYDNEDMKQFEKITHDFSVLVAPGGAPPVDLIPILQYVPECFAKWKKECRRIRNLQHKHYFTMLNEAKDRMLRGEGNGSYMEQVFKQQKELGMSDELTKYFGSSLQETGAETTSSFLQGLVLALVAHPGIQKIAQEEIDRVVGTQRMPILDDLENLPYVRAMILEAHRFRPTAPLGIPHATLSAQEYQGYVIPEGATIFVNVWGIFHDPDLFENPEEFKPERYLLTENGTKPGVDGSALRHTLPFGWGRRICPGMYLAFDTININTMNLLWAFDFLPEVDSEGNPIPVDTFAFSKGIASAPLPFRCRITPRSAEKAKIIQSQFLEASETFSKFEAGLSGG</sequence>
<evidence type="ECO:0000313" key="18">
    <source>
        <dbReference type="Proteomes" id="UP001362999"/>
    </source>
</evidence>
<dbReference type="GO" id="GO:0016705">
    <property type="term" value="F:oxidoreductase activity, acting on paired donors, with incorporation or reduction of molecular oxygen"/>
    <property type="evidence" value="ECO:0007669"/>
    <property type="project" value="InterPro"/>
</dbReference>
<evidence type="ECO:0000256" key="12">
    <source>
        <dbReference type="ARBA" id="ARBA00023136"/>
    </source>
</evidence>
<keyword evidence="16" id="KW-0732">Signal</keyword>
<keyword evidence="13" id="KW-0325">Glycoprotein</keyword>
<evidence type="ECO:0000256" key="7">
    <source>
        <dbReference type="ARBA" id="ARBA00022723"/>
    </source>
</evidence>
<feature type="binding site" description="axial binding residue" evidence="14">
    <location>
        <position position="437"/>
    </location>
    <ligand>
        <name>heme</name>
        <dbReference type="ChEBI" id="CHEBI:30413"/>
    </ligand>
    <ligandPart>
        <name>Fe</name>
        <dbReference type="ChEBI" id="CHEBI:18248"/>
    </ligandPart>
</feature>
<dbReference type="Proteomes" id="UP001362999">
    <property type="component" value="Unassembled WGS sequence"/>
</dbReference>
<keyword evidence="12" id="KW-0472">Membrane</keyword>
<comment type="caution">
    <text evidence="17">The sequence shown here is derived from an EMBL/GenBank/DDBJ whole genome shotgun (WGS) entry which is preliminary data.</text>
</comment>
<comment type="subcellular location">
    <subcellularLocation>
        <location evidence="2">Membrane</location>
        <topology evidence="2">Single-pass membrane protein</topology>
    </subcellularLocation>
</comment>
<evidence type="ECO:0000256" key="6">
    <source>
        <dbReference type="ARBA" id="ARBA00022692"/>
    </source>
</evidence>
<protein>
    <submittedName>
        <fullName evidence="17">Cytochrome P450</fullName>
    </submittedName>
</protein>
<keyword evidence="7 14" id="KW-0479">Metal-binding</keyword>
<evidence type="ECO:0000256" key="5">
    <source>
        <dbReference type="ARBA" id="ARBA00022617"/>
    </source>
</evidence>
<evidence type="ECO:0000256" key="16">
    <source>
        <dbReference type="SAM" id="SignalP"/>
    </source>
</evidence>
<evidence type="ECO:0000256" key="8">
    <source>
        <dbReference type="ARBA" id="ARBA00022989"/>
    </source>
</evidence>
<dbReference type="EMBL" id="JAWWNJ010000013">
    <property type="protein sequence ID" value="KAK7042129.1"/>
    <property type="molecule type" value="Genomic_DNA"/>
</dbReference>
<dbReference type="Pfam" id="PF00067">
    <property type="entry name" value="p450"/>
    <property type="match status" value="1"/>
</dbReference>
<keyword evidence="5 14" id="KW-0349">Heme</keyword>
<gene>
    <name evidence="17" type="ORF">R3P38DRAFT_2888649</name>
</gene>
<dbReference type="AlphaFoldDB" id="A0AAW0CSS2"/>
<dbReference type="GO" id="GO:0020037">
    <property type="term" value="F:heme binding"/>
    <property type="evidence" value="ECO:0007669"/>
    <property type="project" value="InterPro"/>
</dbReference>
<evidence type="ECO:0000256" key="3">
    <source>
        <dbReference type="ARBA" id="ARBA00005179"/>
    </source>
</evidence>
<evidence type="ECO:0000256" key="14">
    <source>
        <dbReference type="PIRSR" id="PIRSR602401-1"/>
    </source>
</evidence>
<dbReference type="Gene3D" id="1.10.630.10">
    <property type="entry name" value="Cytochrome P450"/>
    <property type="match status" value="1"/>
</dbReference>
<dbReference type="PROSITE" id="PS00086">
    <property type="entry name" value="CYTOCHROME_P450"/>
    <property type="match status" value="1"/>
</dbReference>
<keyword evidence="9 15" id="KW-0560">Oxidoreductase</keyword>
<evidence type="ECO:0000313" key="17">
    <source>
        <dbReference type="EMBL" id="KAK7042129.1"/>
    </source>
</evidence>
<evidence type="ECO:0000256" key="9">
    <source>
        <dbReference type="ARBA" id="ARBA00023002"/>
    </source>
</evidence>
<evidence type="ECO:0000256" key="1">
    <source>
        <dbReference type="ARBA" id="ARBA00001971"/>
    </source>
</evidence>
<name>A0AAW0CSS2_9AGAR</name>
<accession>A0AAW0CSS2</accession>
<dbReference type="PANTHER" id="PTHR46300:SF2">
    <property type="entry name" value="CYTOCHROME P450 MONOOXYGENASE ALNH-RELATED"/>
    <property type="match status" value="1"/>
</dbReference>
<evidence type="ECO:0000256" key="11">
    <source>
        <dbReference type="ARBA" id="ARBA00023033"/>
    </source>
</evidence>
<dbReference type="PRINTS" id="PR00385">
    <property type="entry name" value="P450"/>
</dbReference>
<keyword evidence="10 14" id="KW-0408">Iron</keyword>
<dbReference type="GO" id="GO:0005506">
    <property type="term" value="F:iron ion binding"/>
    <property type="evidence" value="ECO:0007669"/>
    <property type="project" value="InterPro"/>
</dbReference>
<keyword evidence="18" id="KW-1185">Reference proteome</keyword>
<comment type="similarity">
    <text evidence="4 15">Belongs to the cytochrome P450 family.</text>
</comment>
<proteinExistence type="inferred from homology"/>
<dbReference type="PANTHER" id="PTHR46300">
    <property type="entry name" value="P450, PUTATIVE (EUROFUNG)-RELATED-RELATED"/>
    <property type="match status" value="1"/>
</dbReference>
<evidence type="ECO:0000256" key="15">
    <source>
        <dbReference type="RuleBase" id="RU000461"/>
    </source>
</evidence>
<feature type="signal peptide" evidence="16">
    <location>
        <begin position="1"/>
        <end position="19"/>
    </location>
</feature>
<dbReference type="CDD" id="cd11065">
    <property type="entry name" value="CYP64-like"/>
    <property type="match status" value="1"/>
</dbReference>
<evidence type="ECO:0000256" key="4">
    <source>
        <dbReference type="ARBA" id="ARBA00010617"/>
    </source>
</evidence>
<dbReference type="InterPro" id="IPR036396">
    <property type="entry name" value="Cyt_P450_sf"/>
</dbReference>
<keyword evidence="11 15" id="KW-0503">Monooxygenase</keyword>
<organism evidence="17 18">
    <name type="scientific">Favolaschia claudopus</name>
    <dbReference type="NCBI Taxonomy" id="2862362"/>
    <lineage>
        <taxon>Eukaryota</taxon>
        <taxon>Fungi</taxon>
        <taxon>Dikarya</taxon>
        <taxon>Basidiomycota</taxon>
        <taxon>Agaricomycotina</taxon>
        <taxon>Agaricomycetes</taxon>
        <taxon>Agaricomycetidae</taxon>
        <taxon>Agaricales</taxon>
        <taxon>Marasmiineae</taxon>
        <taxon>Mycenaceae</taxon>
        <taxon>Favolaschia</taxon>
    </lineage>
</organism>
<dbReference type="InterPro" id="IPR050364">
    <property type="entry name" value="Cytochrome_P450_fung"/>
</dbReference>
<dbReference type="InterPro" id="IPR017972">
    <property type="entry name" value="Cyt_P450_CS"/>
</dbReference>
<dbReference type="PRINTS" id="PR00463">
    <property type="entry name" value="EP450I"/>
</dbReference>
<evidence type="ECO:0000256" key="2">
    <source>
        <dbReference type="ARBA" id="ARBA00004167"/>
    </source>
</evidence>
<dbReference type="GO" id="GO:0004497">
    <property type="term" value="F:monooxygenase activity"/>
    <property type="evidence" value="ECO:0007669"/>
    <property type="project" value="UniProtKB-KW"/>
</dbReference>
<dbReference type="GO" id="GO:0016020">
    <property type="term" value="C:membrane"/>
    <property type="evidence" value="ECO:0007669"/>
    <property type="project" value="UniProtKB-SubCell"/>
</dbReference>
<evidence type="ECO:0000256" key="10">
    <source>
        <dbReference type="ARBA" id="ARBA00023004"/>
    </source>
</evidence>
<comment type="pathway">
    <text evidence="3">Secondary metabolite biosynthesis.</text>
</comment>
<comment type="cofactor">
    <cofactor evidence="1 14">
        <name>heme</name>
        <dbReference type="ChEBI" id="CHEBI:30413"/>
    </cofactor>
</comment>
<keyword evidence="6" id="KW-0812">Transmembrane</keyword>